<accession>A0A381DLE7</accession>
<dbReference type="OrthoDB" id="190848at2"/>
<organism evidence="1 2">
    <name type="scientific">Campylobacter sputorum subsp. sputorum</name>
    <dbReference type="NCBI Taxonomy" id="32024"/>
    <lineage>
        <taxon>Bacteria</taxon>
        <taxon>Pseudomonadati</taxon>
        <taxon>Campylobacterota</taxon>
        <taxon>Epsilonproteobacteria</taxon>
        <taxon>Campylobacterales</taxon>
        <taxon>Campylobacteraceae</taxon>
        <taxon>Campylobacter</taxon>
    </lineage>
</organism>
<dbReference type="Pfam" id="PF11185">
    <property type="entry name" value="DUF2971"/>
    <property type="match status" value="1"/>
</dbReference>
<reference evidence="1 2" key="1">
    <citation type="submission" date="2018-06" db="EMBL/GenBank/DDBJ databases">
        <authorList>
            <consortium name="Pathogen Informatics"/>
            <person name="Doyle S."/>
        </authorList>
    </citation>
    <scope>NUCLEOTIDE SEQUENCE [LARGE SCALE GENOMIC DNA]</scope>
    <source>
        <strain evidence="1 2">NCTC12475</strain>
    </source>
</reference>
<sequence length="243" mass="29122">MSNLFYKYRPLGTKKYFERILEIIWKEELHASNFTRFNDINEGLYYVKNFDKKQATNIYKQKSGKNICSFSSKDEINFQDDMLMWAHYGNSNIGVRIEFALKNQESLDIKPIRYGTHLAFEDIETISLQDIEQILTTKHKMWEYEREYRIFTKNNKVDIEIKNIVLGLGLYNNKSRVTGEQMKFDIKYKAEILSIVSLSKLKNIDVYKYKIFYYDEQNFTTNAYLEKIEKVDDIDFNTKDRNL</sequence>
<dbReference type="EMBL" id="UFVD01000001">
    <property type="protein sequence ID" value="SUX11534.1"/>
    <property type="molecule type" value="Genomic_DNA"/>
</dbReference>
<proteinExistence type="predicted"/>
<evidence type="ECO:0000313" key="1">
    <source>
        <dbReference type="EMBL" id="SUX11534.1"/>
    </source>
</evidence>
<evidence type="ECO:0000313" key="2">
    <source>
        <dbReference type="Proteomes" id="UP000254920"/>
    </source>
</evidence>
<gene>
    <name evidence="1" type="ORF">NCTC12475_01763</name>
</gene>
<dbReference type="RefSeq" id="WP_089182254.1">
    <property type="nucleotide sequence ID" value="NZ_CP043427.1"/>
</dbReference>
<protein>
    <submittedName>
        <fullName evidence="1">Protein of uncharacterized function (DUF2971)</fullName>
    </submittedName>
</protein>
<name>A0A381DLE7_9BACT</name>
<dbReference type="Proteomes" id="UP000254920">
    <property type="component" value="Unassembled WGS sequence"/>
</dbReference>
<keyword evidence="2" id="KW-1185">Reference proteome</keyword>
<dbReference type="GeneID" id="93090401"/>
<dbReference type="AlphaFoldDB" id="A0A381DLE7"/>
<dbReference type="InterPro" id="IPR021352">
    <property type="entry name" value="DUF2971"/>
</dbReference>